<dbReference type="GO" id="GO:0005886">
    <property type="term" value="C:plasma membrane"/>
    <property type="evidence" value="ECO:0007669"/>
    <property type="project" value="UniProtKB-SubCell"/>
</dbReference>
<comment type="caution">
    <text evidence="3">The sequence shown here is derived from an EMBL/GenBank/DDBJ whole genome shotgun (WGS) entry which is preliminary data.</text>
</comment>
<gene>
    <name evidence="3" type="ORF">SGN30_00245</name>
</gene>
<dbReference type="EMBL" id="JAWWMZ010000001">
    <property type="protein sequence ID" value="MDX4951837.1"/>
    <property type="molecule type" value="Genomic_DNA"/>
</dbReference>
<evidence type="ECO:0000313" key="4">
    <source>
        <dbReference type="Proteomes" id="UP001287445"/>
    </source>
</evidence>
<feature type="signal peptide" evidence="2">
    <location>
        <begin position="1"/>
        <end position="23"/>
    </location>
</feature>
<keyword evidence="2" id="KW-0449">Lipoprotein</keyword>
<dbReference type="AlphaFoldDB" id="A0AAJ2VAQ8"/>
<keyword evidence="2" id="KW-0564">Palmitate</keyword>
<dbReference type="SUPFAM" id="SSF56954">
    <property type="entry name" value="Outer membrane efflux proteins (OEP)"/>
    <property type="match status" value="1"/>
</dbReference>
<dbReference type="PANTHER" id="PTHR30203:SF32">
    <property type="entry name" value="CATION EFFLUX SYSTEM PROTEIN CUSC"/>
    <property type="match status" value="1"/>
</dbReference>
<dbReference type="PANTHER" id="PTHR30203">
    <property type="entry name" value="OUTER MEMBRANE CATION EFFLUX PROTEIN"/>
    <property type="match status" value="1"/>
</dbReference>
<dbReference type="Pfam" id="PF02321">
    <property type="entry name" value="OEP"/>
    <property type="match status" value="2"/>
</dbReference>
<keyword evidence="2" id="KW-0472">Membrane</keyword>
<comment type="similarity">
    <text evidence="1 2">Belongs to the outer membrane factor (OMF) (TC 1.B.17) family.</text>
</comment>
<reference evidence="3" key="1">
    <citation type="submission" date="2023-11" db="EMBL/GenBank/DDBJ databases">
        <title>Identification and selenium tolerance of Delftia acidovorans R3-25.</title>
        <authorList>
            <person name="Zhang S."/>
            <person name="Liu Y."/>
            <person name="Guo Y."/>
        </authorList>
    </citation>
    <scope>NUCLEOTIDE SEQUENCE</scope>
    <source>
        <strain evidence="3">R3-25</strain>
    </source>
</reference>
<evidence type="ECO:0000256" key="2">
    <source>
        <dbReference type="RuleBase" id="RU362097"/>
    </source>
</evidence>
<protein>
    <submittedName>
        <fullName evidence="3">Efflux transporter outer membrane subunit</fullName>
    </submittedName>
</protein>
<name>A0AAJ2VAQ8_DELAC</name>
<dbReference type="Gene3D" id="2.20.200.10">
    <property type="entry name" value="Outer membrane efflux proteins (OEP)"/>
    <property type="match status" value="1"/>
</dbReference>
<dbReference type="Proteomes" id="UP001287445">
    <property type="component" value="Unassembled WGS sequence"/>
</dbReference>
<dbReference type="InterPro" id="IPR003423">
    <property type="entry name" value="OMP_efflux"/>
</dbReference>
<organism evidence="3 4">
    <name type="scientific">Delftia acidovorans</name>
    <name type="common">Pseudomonas acidovorans</name>
    <name type="synonym">Comamonas acidovorans</name>
    <dbReference type="NCBI Taxonomy" id="80866"/>
    <lineage>
        <taxon>Bacteria</taxon>
        <taxon>Pseudomonadati</taxon>
        <taxon>Pseudomonadota</taxon>
        <taxon>Betaproteobacteria</taxon>
        <taxon>Burkholderiales</taxon>
        <taxon>Comamonadaceae</taxon>
        <taxon>Delftia</taxon>
    </lineage>
</organism>
<comment type="subcellular location">
    <subcellularLocation>
        <location evidence="2">Cell membrane</location>
        <topology evidence="2">Lipid-anchor</topology>
    </subcellularLocation>
</comment>
<keyword evidence="2" id="KW-0732">Signal</keyword>
<accession>A0AAJ2VAQ8</accession>
<feature type="chain" id="PRO_5042318192" evidence="2">
    <location>
        <begin position="24"/>
        <end position="492"/>
    </location>
</feature>
<dbReference type="PROSITE" id="PS51257">
    <property type="entry name" value="PROKAR_LIPOPROTEIN"/>
    <property type="match status" value="1"/>
</dbReference>
<evidence type="ECO:0000256" key="1">
    <source>
        <dbReference type="ARBA" id="ARBA00007613"/>
    </source>
</evidence>
<evidence type="ECO:0000313" key="3">
    <source>
        <dbReference type="EMBL" id="MDX4951837.1"/>
    </source>
</evidence>
<proteinExistence type="inferred from homology"/>
<keyword evidence="2" id="KW-1134">Transmembrane beta strand</keyword>
<dbReference type="NCBIfam" id="TIGR01845">
    <property type="entry name" value="outer_NodT"/>
    <property type="match status" value="1"/>
</dbReference>
<sequence>MTLPFPRTAAAAALAAALTAALAGCASLAPPHEPPPLPTPEAWPAHLQAGAQGVAAAGLPWRDYFTDPVLRQLIATALEHNRDLRVAALRAEEARAAFQIQRSELFPAIGVGGQAARARVPGDLNLSGRSVVSGEYRAEVGFSSWELDLWGRVRSLKDAALQTWLASDAGRHAVQTALIAQVADGYLGLRELDERVAIARETLATRQESFRIFTRREAVGASSRLQLAQVQTLLTQAQALLAQLELARAQQLHALAQLVGAHPGPLPAAAPFDDALVLAELRPGLPSELLTARPDIAAAEHQLRAARAQIGAARAAFFPRIALTARWGTASAELDGLFDGGSRAWAFVPTVSLPIFDGGRRRANLELGEIRSDMAVAQYEKAIQTAFREVADGLAARRWLSEQITVQRTAVQAQAERARLAQLRYDNGSAAYLEVLDAQRDLLAARQQLVQARRALLSSQVGLYAALGGGSGAEPAALPATVPATPADPPNS</sequence>
<dbReference type="RefSeq" id="WP_319070802.1">
    <property type="nucleotide sequence ID" value="NZ_JAWWMZ010000001.1"/>
</dbReference>
<dbReference type="Gene3D" id="1.20.1600.10">
    <property type="entry name" value="Outer membrane efflux proteins (OEP)"/>
    <property type="match status" value="1"/>
</dbReference>
<keyword evidence="2" id="KW-0812">Transmembrane</keyword>
<dbReference type="GO" id="GO:0015562">
    <property type="term" value="F:efflux transmembrane transporter activity"/>
    <property type="evidence" value="ECO:0007669"/>
    <property type="project" value="InterPro"/>
</dbReference>
<dbReference type="InterPro" id="IPR010131">
    <property type="entry name" value="MdtP/NodT-like"/>
</dbReference>